<dbReference type="Pfam" id="PF08019">
    <property type="entry name" value="EptA_B_N"/>
    <property type="match status" value="1"/>
</dbReference>
<dbReference type="PANTHER" id="PTHR30443:SF2">
    <property type="entry name" value="PHOSPHOETHANOLAMINE TRANSFERASE EPTC"/>
    <property type="match status" value="1"/>
</dbReference>
<dbReference type="EMBL" id="JAVDWR010000002">
    <property type="protein sequence ID" value="MDR7120231.1"/>
    <property type="molecule type" value="Genomic_DNA"/>
</dbReference>
<organism evidence="11 12">
    <name type="scientific">Rheinheimera soli</name>
    <dbReference type="NCBI Taxonomy" id="443616"/>
    <lineage>
        <taxon>Bacteria</taxon>
        <taxon>Pseudomonadati</taxon>
        <taxon>Pseudomonadota</taxon>
        <taxon>Gammaproteobacteria</taxon>
        <taxon>Chromatiales</taxon>
        <taxon>Chromatiaceae</taxon>
        <taxon>Rheinheimera</taxon>
    </lineage>
</organism>
<feature type="domain" description="Phosphoethanolamine transferase N-terminal" evidence="10">
    <location>
        <begin position="48"/>
        <end position="157"/>
    </location>
</feature>
<comment type="subcellular location">
    <subcellularLocation>
        <location evidence="1">Cell inner membrane</location>
        <topology evidence="1">Multi-pass membrane protein</topology>
    </subcellularLocation>
</comment>
<protein>
    <submittedName>
        <fullName evidence="11">Glucan phosphoethanolaminetransferase (Alkaline phosphatase superfamily)</fullName>
    </submittedName>
</protein>
<keyword evidence="12" id="KW-1185">Reference proteome</keyword>
<dbReference type="Gene3D" id="3.40.720.10">
    <property type="entry name" value="Alkaline Phosphatase, subunit A"/>
    <property type="match status" value="1"/>
</dbReference>
<evidence type="ECO:0000256" key="7">
    <source>
        <dbReference type="ARBA" id="ARBA00023136"/>
    </source>
</evidence>
<keyword evidence="5 8" id="KW-0812">Transmembrane</keyword>
<dbReference type="InterPro" id="IPR017850">
    <property type="entry name" value="Alkaline_phosphatase_core_sf"/>
</dbReference>
<keyword evidence="3" id="KW-0997">Cell inner membrane</keyword>
<dbReference type="Proteomes" id="UP001257909">
    <property type="component" value="Unassembled WGS sequence"/>
</dbReference>
<feature type="transmembrane region" description="Helical" evidence="8">
    <location>
        <begin position="142"/>
        <end position="161"/>
    </location>
</feature>
<sequence length="577" mass="65809">MNSSLLHSLFRVFGLTLFALVLLSPVLVQWPEQDFVPYLQWKLIAAVWCYLLVLSLFRSLWPALVLLLPAAVLVPQEVFYLLTYQKNTDAHVIAIVAETDLSEALGYLTGVGVFLALAVLAILLLWWYLVRSAWQRHWRWEAGVRPVVWLIGSGVLASLGWNEWQYQQINKAKQRSNPEENVFMQRPLPYSYEKFHATYPLNMLLALNEFAKQKQAVADVADSTALFKFSAKQTEVPQARQIYVLVIGETLRPDRLQLNGYNRATTPRLAGIKNVISFTDMVSPWAWTRMSVPVIISRKSPVDQRYFPTESSLVAAFKEAGFSTAWLSTQSPLGVHDSSIALHASEADQLQYLNPVGYKQEGFYDEILLPAVELVLKQNHARQLIVLHTLGSHFSYADRYPEAFDLFTPSGKGQAISMHNKKSKVLLNNAYDNSVAYTDFILFTLIKQLEQTQSISTLFYVSDHGENIFDGQCDKSGHGHNTERDYRVASLLWTSDEYNQLYPQKKALAEQRRQQPLMTSSIFHSLLDLADIQYPDQRLSRSWVNSEWRVSPRLLQQGLDFDKAKRVGVCQELKAPE</sequence>
<feature type="domain" description="Sulfatase N-terminal" evidence="9">
    <location>
        <begin position="242"/>
        <end position="532"/>
    </location>
</feature>
<dbReference type="InterPro" id="IPR058130">
    <property type="entry name" value="PEA_transf_C"/>
</dbReference>
<evidence type="ECO:0000256" key="8">
    <source>
        <dbReference type="SAM" id="Phobius"/>
    </source>
</evidence>
<feature type="transmembrane region" description="Helical" evidence="8">
    <location>
        <begin position="38"/>
        <end position="57"/>
    </location>
</feature>
<name>A0ABU1VWY0_9GAMM</name>
<evidence type="ECO:0000256" key="2">
    <source>
        <dbReference type="ARBA" id="ARBA00022475"/>
    </source>
</evidence>
<keyword evidence="6 8" id="KW-1133">Transmembrane helix</keyword>
<evidence type="ECO:0000256" key="4">
    <source>
        <dbReference type="ARBA" id="ARBA00022679"/>
    </source>
</evidence>
<dbReference type="RefSeq" id="WP_310275498.1">
    <property type="nucleotide sequence ID" value="NZ_JAVDWR010000002.1"/>
</dbReference>
<dbReference type="InterPro" id="IPR000917">
    <property type="entry name" value="Sulfatase_N"/>
</dbReference>
<evidence type="ECO:0000259" key="10">
    <source>
        <dbReference type="Pfam" id="PF08019"/>
    </source>
</evidence>
<evidence type="ECO:0000256" key="3">
    <source>
        <dbReference type="ARBA" id="ARBA00022519"/>
    </source>
</evidence>
<feature type="transmembrane region" description="Helical" evidence="8">
    <location>
        <begin position="64"/>
        <end position="84"/>
    </location>
</feature>
<comment type="caution">
    <text evidence="11">The sequence shown here is derived from an EMBL/GenBank/DDBJ whole genome shotgun (WGS) entry which is preliminary data.</text>
</comment>
<gene>
    <name evidence="11" type="ORF">J2W69_001160</name>
</gene>
<feature type="transmembrane region" description="Helical" evidence="8">
    <location>
        <begin position="104"/>
        <end position="130"/>
    </location>
</feature>
<dbReference type="Pfam" id="PF00884">
    <property type="entry name" value="Sulfatase"/>
    <property type="match status" value="1"/>
</dbReference>
<evidence type="ECO:0000313" key="11">
    <source>
        <dbReference type="EMBL" id="MDR7120231.1"/>
    </source>
</evidence>
<keyword evidence="2" id="KW-1003">Cell membrane</keyword>
<keyword evidence="4" id="KW-0808">Transferase</keyword>
<proteinExistence type="predicted"/>
<dbReference type="CDD" id="cd16017">
    <property type="entry name" value="LptA"/>
    <property type="match status" value="1"/>
</dbReference>
<dbReference type="SUPFAM" id="SSF53649">
    <property type="entry name" value="Alkaline phosphatase-like"/>
    <property type="match status" value="1"/>
</dbReference>
<evidence type="ECO:0000256" key="6">
    <source>
        <dbReference type="ARBA" id="ARBA00022989"/>
    </source>
</evidence>
<evidence type="ECO:0000313" key="12">
    <source>
        <dbReference type="Proteomes" id="UP001257909"/>
    </source>
</evidence>
<evidence type="ECO:0000259" key="9">
    <source>
        <dbReference type="Pfam" id="PF00884"/>
    </source>
</evidence>
<dbReference type="InterPro" id="IPR012549">
    <property type="entry name" value="EptA-like_N"/>
</dbReference>
<dbReference type="PANTHER" id="PTHR30443">
    <property type="entry name" value="INNER MEMBRANE PROTEIN"/>
    <property type="match status" value="1"/>
</dbReference>
<dbReference type="InterPro" id="IPR040423">
    <property type="entry name" value="PEA_transferase"/>
</dbReference>
<keyword evidence="7 8" id="KW-0472">Membrane</keyword>
<reference evidence="11 12" key="1">
    <citation type="submission" date="2023-07" db="EMBL/GenBank/DDBJ databases">
        <title>Sorghum-associated microbial communities from plants grown in Nebraska, USA.</title>
        <authorList>
            <person name="Schachtman D."/>
        </authorList>
    </citation>
    <scope>NUCLEOTIDE SEQUENCE [LARGE SCALE GENOMIC DNA]</scope>
    <source>
        <strain evidence="11 12">4138</strain>
    </source>
</reference>
<accession>A0ABU1VWY0</accession>
<evidence type="ECO:0000256" key="5">
    <source>
        <dbReference type="ARBA" id="ARBA00022692"/>
    </source>
</evidence>
<evidence type="ECO:0000256" key="1">
    <source>
        <dbReference type="ARBA" id="ARBA00004429"/>
    </source>
</evidence>